<evidence type="ECO:0000256" key="3">
    <source>
        <dbReference type="ARBA" id="ARBA00022603"/>
    </source>
</evidence>
<dbReference type="HAMAP" id="MF_01037">
    <property type="entry name" value="TrmFO"/>
    <property type="match status" value="1"/>
</dbReference>
<comment type="function">
    <text evidence="10">Catalyzes the folate-dependent formation of 5-methyl-uridine at position 54 (M-5-U54) in all tRNAs.</text>
</comment>
<comment type="cofactor">
    <cofactor evidence="1 10">
        <name>FAD</name>
        <dbReference type="ChEBI" id="CHEBI:57692"/>
    </cofactor>
</comment>
<keyword evidence="9 10" id="KW-0520">NAD</keyword>
<evidence type="ECO:0000256" key="6">
    <source>
        <dbReference type="ARBA" id="ARBA00022694"/>
    </source>
</evidence>
<keyword evidence="11" id="KW-0175">Coiled coil</keyword>
<evidence type="ECO:0000256" key="4">
    <source>
        <dbReference type="ARBA" id="ARBA00022630"/>
    </source>
</evidence>
<evidence type="ECO:0000256" key="11">
    <source>
        <dbReference type="SAM" id="Coils"/>
    </source>
</evidence>
<evidence type="ECO:0000256" key="1">
    <source>
        <dbReference type="ARBA" id="ARBA00001974"/>
    </source>
</evidence>
<accession>A0A9D1J484</accession>
<proteinExistence type="inferred from homology"/>
<dbReference type="Gene3D" id="3.50.50.60">
    <property type="entry name" value="FAD/NAD(P)-binding domain"/>
    <property type="match status" value="2"/>
</dbReference>
<dbReference type="NCBIfam" id="NF003739">
    <property type="entry name" value="PRK05335.1"/>
    <property type="match status" value="1"/>
</dbReference>
<dbReference type="InterPro" id="IPR004417">
    <property type="entry name" value="TrmFO"/>
</dbReference>
<feature type="coiled-coil region" evidence="11">
    <location>
        <begin position="414"/>
        <end position="441"/>
    </location>
</feature>
<dbReference type="PANTHER" id="PTHR11806:SF2">
    <property type="entry name" value="METHYLENETETRAHYDROFOLATE--TRNA-(URACIL-5-)-METHYLTRANSFERASE TRMFO"/>
    <property type="match status" value="1"/>
</dbReference>
<evidence type="ECO:0000256" key="9">
    <source>
        <dbReference type="ARBA" id="ARBA00023027"/>
    </source>
</evidence>
<keyword evidence="3 10" id="KW-0489">Methyltransferase</keyword>
<name>A0A9D1J484_9FIRM</name>
<comment type="catalytic activity">
    <reaction evidence="10">
        <text>uridine(54) in tRNA + (6R)-5,10-methylene-5,6,7,8-tetrahydrofolate + NADH + H(+) = 5-methyluridine(54) in tRNA + (6S)-5,6,7,8-tetrahydrofolate + NAD(+)</text>
        <dbReference type="Rhea" id="RHEA:16873"/>
        <dbReference type="Rhea" id="RHEA-COMP:10167"/>
        <dbReference type="Rhea" id="RHEA-COMP:10193"/>
        <dbReference type="ChEBI" id="CHEBI:15378"/>
        <dbReference type="ChEBI" id="CHEBI:15636"/>
        <dbReference type="ChEBI" id="CHEBI:57453"/>
        <dbReference type="ChEBI" id="CHEBI:57540"/>
        <dbReference type="ChEBI" id="CHEBI:57945"/>
        <dbReference type="ChEBI" id="CHEBI:65315"/>
        <dbReference type="ChEBI" id="CHEBI:74447"/>
        <dbReference type="EC" id="2.1.1.74"/>
    </reaction>
</comment>
<keyword evidence="5 10" id="KW-0808">Transferase</keyword>
<comment type="catalytic activity">
    <reaction evidence="10">
        <text>uridine(54) in tRNA + (6R)-5,10-methylene-5,6,7,8-tetrahydrofolate + NADPH + H(+) = 5-methyluridine(54) in tRNA + (6S)-5,6,7,8-tetrahydrofolate + NADP(+)</text>
        <dbReference type="Rhea" id="RHEA:62372"/>
        <dbReference type="Rhea" id="RHEA-COMP:10167"/>
        <dbReference type="Rhea" id="RHEA-COMP:10193"/>
        <dbReference type="ChEBI" id="CHEBI:15378"/>
        <dbReference type="ChEBI" id="CHEBI:15636"/>
        <dbReference type="ChEBI" id="CHEBI:57453"/>
        <dbReference type="ChEBI" id="CHEBI:57783"/>
        <dbReference type="ChEBI" id="CHEBI:58349"/>
        <dbReference type="ChEBI" id="CHEBI:65315"/>
        <dbReference type="ChEBI" id="CHEBI:74447"/>
        <dbReference type="EC" id="2.1.1.74"/>
    </reaction>
</comment>
<evidence type="ECO:0000256" key="8">
    <source>
        <dbReference type="ARBA" id="ARBA00022857"/>
    </source>
</evidence>
<comment type="subcellular location">
    <subcellularLocation>
        <location evidence="10">Cytoplasm</location>
    </subcellularLocation>
</comment>
<gene>
    <name evidence="10 13" type="primary">trmFO</name>
    <name evidence="13" type="ORF">IAB37_01400</name>
</gene>
<dbReference type="SUPFAM" id="SSF51905">
    <property type="entry name" value="FAD/NAD(P)-binding domain"/>
    <property type="match status" value="1"/>
</dbReference>
<keyword evidence="8 10" id="KW-0521">NADP</keyword>
<dbReference type="EC" id="2.1.1.74" evidence="10"/>
<dbReference type="InterPro" id="IPR036188">
    <property type="entry name" value="FAD/NAD-bd_sf"/>
</dbReference>
<dbReference type="GO" id="GO:0030488">
    <property type="term" value="P:tRNA methylation"/>
    <property type="evidence" value="ECO:0007669"/>
    <property type="project" value="TreeGrafter"/>
</dbReference>
<evidence type="ECO:0000313" key="13">
    <source>
        <dbReference type="EMBL" id="HIR60218.1"/>
    </source>
</evidence>
<dbReference type="PANTHER" id="PTHR11806">
    <property type="entry name" value="GLUCOSE INHIBITED DIVISION PROTEIN A"/>
    <property type="match status" value="1"/>
</dbReference>
<keyword evidence="6 10" id="KW-0819">tRNA processing</keyword>
<protein>
    <recommendedName>
        <fullName evidence="10">Methylenetetrahydrofolate--tRNA-(uracil-5-)-methyltransferase TrmFO</fullName>
        <ecNumber evidence="10">2.1.1.74</ecNumber>
    </recommendedName>
    <alternativeName>
        <fullName evidence="10">Folate-dependent tRNA (uracil-5-)-methyltransferase</fullName>
    </alternativeName>
    <alternativeName>
        <fullName evidence="10">Folate-dependent tRNA(M-5-U54)-methyltransferase</fullName>
    </alternativeName>
</protein>
<dbReference type="InterPro" id="IPR002218">
    <property type="entry name" value="MnmG-rel"/>
</dbReference>
<dbReference type="Pfam" id="PF01134">
    <property type="entry name" value="GIDA"/>
    <property type="match status" value="1"/>
</dbReference>
<reference evidence="13" key="2">
    <citation type="journal article" date="2021" name="PeerJ">
        <title>Extensive microbial diversity within the chicken gut microbiome revealed by metagenomics and culture.</title>
        <authorList>
            <person name="Gilroy R."/>
            <person name="Ravi A."/>
            <person name="Getino M."/>
            <person name="Pursley I."/>
            <person name="Horton D.L."/>
            <person name="Alikhan N.F."/>
            <person name="Baker D."/>
            <person name="Gharbi K."/>
            <person name="Hall N."/>
            <person name="Watson M."/>
            <person name="Adriaenssens E.M."/>
            <person name="Foster-Nyarko E."/>
            <person name="Jarju S."/>
            <person name="Secka A."/>
            <person name="Antonio M."/>
            <person name="Oren A."/>
            <person name="Chaudhuri R.R."/>
            <person name="La Ragione R."/>
            <person name="Hildebrand F."/>
            <person name="Pallen M.J."/>
        </authorList>
    </citation>
    <scope>NUCLEOTIDE SEQUENCE</scope>
    <source>
        <strain evidence="13">CHK189-12415</strain>
    </source>
</reference>
<organism evidence="13 14">
    <name type="scientific">Candidatus Faecivivens stercoravium</name>
    <dbReference type="NCBI Taxonomy" id="2840803"/>
    <lineage>
        <taxon>Bacteria</taxon>
        <taxon>Bacillati</taxon>
        <taxon>Bacillota</taxon>
        <taxon>Clostridia</taxon>
        <taxon>Eubacteriales</taxon>
        <taxon>Oscillospiraceae</taxon>
        <taxon>Oscillospiraceae incertae sedis</taxon>
        <taxon>Candidatus Faecivivens</taxon>
    </lineage>
</organism>
<feature type="binding site" evidence="10">
    <location>
        <begin position="9"/>
        <end position="14"/>
    </location>
    <ligand>
        <name>FAD</name>
        <dbReference type="ChEBI" id="CHEBI:57692"/>
    </ligand>
</feature>
<dbReference type="Proteomes" id="UP000824241">
    <property type="component" value="Unassembled WGS sequence"/>
</dbReference>
<dbReference type="GO" id="GO:0002098">
    <property type="term" value="P:tRNA wobble uridine modification"/>
    <property type="evidence" value="ECO:0007669"/>
    <property type="project" value="TreeGrafter"/>
</dbReference>
<evidence type="ECO:0000256" key="5">
    <source>
        <dbReference type="ARBA" id="ARBA00022679"/>
    </source>
</evidence>
<evidence type="ECO:0000256" key="10">
    <source>
        <dbReference type="HAMAP-Rule" id="MF_01037"/>
    </source>
</evidence>
<sequence length="459" mass="49967">MDKKAVVIGGGMAGCEAAQIIASYGIDVDLYEQKPARFSPAHKSEGLAELVCSNSLKASRLGSASGLLKEEMRLMGSLLVPAAEKTAVAAGGALAVDRELFSAAVTRAVSENPRIRLHREEVDTLSFDCPAVVATGPLTSDKMAEAIGRLTGEESLSFFDAAAPIVSAESVDRSVVFAASRYGRGEDDYLNCPMNKEEYEAFFDALVHAEQAPRHDVDEKLKVYEGCMPIEVMARRGPDTIRFGPLKPVGLRDPRTGHRPWAVVQLRKENAAGTMYNLVGFQTNLKWGEQKRVFSMIPGLQDAEFVRYGVMHRNTFLNSPKLLGPDFRLLGDKTANPLWFAGQMTGVEGYMESAMSGLVAGHALAREMLGLAPFALPEETMCGALCRHVSTPNADFQPMGANMGLLPPLPERVRDKKLRYLQTAERAINALKAELAEKDFTGFFAASEAHLRQQAEEQA</sequence>
<evidence type="ECO:0000259" key="12">
    <source>
        <dbReference type="Pfam" id="PF01134"/>
    </source>
</evidence>
<keyword evidence="7 10" id="KW-0274">FAD</keyword>
<dbReference type="AlphaFoldDB" id="A0A9D1J484"/>
<dbReference type="GO" id="GO:0005829">
    <property type="term" value="C:cytosol"/>
    <property type="evidence" value="ECO:0007669"/>
    <property type="project" value="TreeGrafter"/>
</dbReference>
<keyword evidence="4 10" id="KW-0285">Flavoprotein</keyword>
<comment type="similarity">
    <text evidence="10">Belongs to the MnmG family. TrmFO subfamily.</text>
</comment>
<dbReference type="EMBL" id="DVHA01000045">
    <property type="protein sequence ID" value="HIR60218.1"/>
    <property type="molecule type" value="Genomic_DNA"/>
</dbReference>
<evidence type="ECO:0000256" key="7">
    <source>
        <dbReference type="ARBA" id="ARBA00022827"/>
    </source>
</evidence>
<dbReference type="GO" id="GO:0050660">
    <property type="term" value="F:flavin adenine dinucleotide binding"/>
    <property type="evidence" value="ECO:0007669"/>
    <property type="project" value="UniProtKB-UniRule"/>
</dbReference>
<evidence type="ECO:0000313" key="14">
    <source>
        <dbReference type="Proteomes" id="UP000824241"/>
    </source>
</evidence>
<dbReference type="GO" id="GO:0047151">
    <property type="term" value="F:tRNA (uracil(54)-C5)-methyltransferase activity, 5,10-methylenetetrahydrofolate-dependent"/>
    <property type="evidence" value="ECO:0007669"/>
    <property type="project" value="UniProtKB-UniRule"/>
</dbReference>
<feature type="domain" description="MnmG N-terminal" evidence="12">
    <location>
        <begin position="5"/>
        <end position="370"/>
    </location>
</feature>
<evidence type="ECO:0000256" key="2">
    <source>
        <dbReference type="ARBA" id="ARBA00022490"/>
    </source>
</evidence>
<comment type="caution">
    <text evidence="13">The sequence shown here is derived from an EMBL/GenBank/DDBJ whole genome shotgun (WGS) entry which is preliminary data.</text>
</comment>
<reference evidence="13" key="1">
    <citation type="submission" date="2020-10" db="EMBL/GenBank/DDBJ databases">
        <authorList>
            <person name="Gilroy R."/>
        </authorList>
    </citation>
    <scope>NUCLEOTIDE SEQUENCE</scope>
    <source>
        <strain evidence="13">CHK189-12415</strain>
    </source>
</reference>
<dbReference type="NCBIfam" id="TIGR00137">
    <property type="entry name" value="gid_trmFO"/>
    <property type="match status" value="1"/>
</dbReference>
<dbReference type="PROSITE" id="PS51257">
    <property type="entry name" value="PROKAR_LIPOPROTEIN"/>
    <property type="match status" value="1"/>
</dbReference>
<keyword evidence="2 10" id="KW-0963">Cytoplasm</keyword>
<dbReference type="InterPro" id="IPR040131">
    <property type="entry name" value="MnmG_N"/>
</dbReference>